<evidence type="ECO:0000313" key="2">
    <source>
        <dbReference type="EMBL" id="CAE0646674.1"/>
    </source>
</evidence>
<proteinExistence type="predicted"/>
<name>A0A7S3YBF5_9EUKA</name>
<feature type="region of interest" description="Disordered" evidence="1">
    <location>
        <begin position="14"/>
        <end position="37"/>
    </location>
</feature>
<protein>
    <submittedName>
        <fullName evidence="2">Uncharacterized protein</fullName>
    </submittedName>
</protein>
<dbReference type="EMBL" id="HBIV01002916">
    <property type="protein sequence ID" value="CAE0646674.1"/>
    <property type="molecule type" value="Transcribed_RNA"/>
</dbReference>
<feature type="compositionally biased region" description="Basic and acidic residues" evidence="1">
    <location>
        <begin position="17"/>
        <end position="34"/>
    </location>
</feature>
<reference evidence="2" key="1">
    <citation type="submission" date="2021-01" db="EMBL/GenBank/DDBJ databases">
        <authorList>
            <person name="Corre E."/>
            <person name="Pelletier E."/>
            <person name="Niang G."/>
            <person name="Scheremetjew M."/>
            <person name="Finn R."/>
            <person name="Kale V."/>
            <person name="Holt S."/>
            <person name="Cochrane G."/>
            <person name="Meng A."/>
            <person name="Brown T."/>
            <person name="Cohen L."/>
        </authorList>
    </citation>
    <scope>NUCLEOTIDE SEQUENCE</scope>
    <source>
        <strain evidence="2">CCCM811</strain>
    </source>
</reference>
<organism evidence="2">
    <name type="scientific">Lotharella globosa</name>
    <dbReference type="NCBI Taxonomy" id="91324"/>
    <lineage>
        <taxon>Eukaryota</taxon>
        <taxon>Sar</taxon>
        <taxon>Rhizaria</taxon>
        <taxon>Cercozoa</taxon>
        <taxon>Chlorarachniophyceae</taxon>
        <taxon>Lotharella</taxon>
    </lineage>
</organism>
<evidence type="ECO:0000256" key="1">
    <source>
        <dbReference type="SAM" id="MobiDB-lite"/>
    </source>
</evidence>
<accession>A0A7S3YBF5</accession>
<sequence>MALPFLMLRRMRKKSRAKAEAESRAKEAEAEAKAARAAAAKAEAEAAALRATRADPKSHAPVVVQSVNGLPSTTVQGVLSTTPAVMLVSQAQASEVPRVPLVVMCTMSVVIPEGVYPGGRFNITVGGQNVQVTVPENTKPGDVLQISI</sequence>
<dbReference type="AlphaFoldDB" id="A0A7S3YBF5"/>
<gene>
    <name evidence="2" type="ORF">LGLO00237_LOCUS1983</name>
</gene>